<evidence type="ECO:0000259" key="2">
    <source>
        <dbReference type="Pfam" id="PF19808"/>
    </source>
</evidence>
<feature type="domain" description="DUF6291" evidence="2">
    <location>
        <begin position="1"/>
        <end position="39"/>
    </location>
</feature>
<organism evidence="3">
    <name type="scientific">marine sediment metagenome</name>
    <dbReference type="NCBI Taxonomy" id="412755"/>
    <lineage>
        <taxon>unclassified sequences</taxon>
        <taxon>metagenomes</taxon>
        <taxon>ecological metagenomes</taxon>
    </lineage>
</organism>
<dbReference type="AlphaFoldDB" id="A0A0F8Y2M6"/>
<dbReference type="Pfam" id="PF19808">
    <property type="entry name" value="DUF6291"/>
    <property type="match status" value="1"/>
</dbReference>
<sequence>SPSASIAFNFIKLQLDRSNEHYEGICERNRINGAKGGRPPKPKEPSGLSGNPVEPKKPKLTPLNPNPNPNPKKKKKKKEEKELSPDGEPLWQKMENAFLSRMNEADYSWAIERKALNALVKKAEARENPEEFAHALLNTFWKMTRRKEKFWADQSFLPHTLNGVSIYPQVIKEMEKREATKLTAEDIAFMEGMKF</sequence>
<evidence type="ECO:0000256" key="1">
    <source>
        <dbReference type="SAM" id="MobiDB-lite"/>
    </source>
</evidence>
<gene>
    <name evidence="3" type="ORF">LCGC14_2950320</name>
</gene>
<reference evidence="3" key="1">
    <citation type="journal article" date="2015" name="Nature">
        <title>Complex archaea that bridge the gap between prokaryotes and eukaryotes.</title>
        <authorList>
            <person name="Spang A."/>
            <person name="Saw J.H."/>
            <person name="Jorgensen S.L."/>
            <person name="Zaremba-Niedzwiedzka K."/>
            <person name="Martijn J."/>
            <person name="Lind A.E."/>
            <person name="van Eijk R."/>
            <person name="Schleper C."/>
            <person name="Guy L."/>
            <person name="Ettema T.J."/>
        </authorList>
    </citation>
    <scope>NUCLEOTIDE SEQUENCE</scope>
</reference>
<name>A0A0F8Y2M6_9ZZZZ</name>
<dbReference type="InterPro" id="IPR046258">
    <property type="entry name" value="DUF6291"/>
</dbReference>
<dbReference type="EMBL" id="LAZR01059426">
    <property type="protein sequence ID" value="KKK67815.1"/>
    <property type="molecule type" value="Genomic_DNA"/>
</dbReference>
<protein>
    <recommendedName>
        <fullName evidence="2">DUF6291 domain-containing protein</fullName>
    </recommendedName>
</protein>
<comment type="caution">
    <text evidence="3">The sequence shown here is derived from an EMBL/GenBank/DDBJ whole genome shotgun (WGS) entry which is preliminary data.</text>
</comment>
<feature type="region of interest" description="Disordered" evidence="1">
    <location>
        <begin position="28"/>
        <end position="89"/>
    </location>
</feature>
<proteinExistence type="predicted"/>
<accession>A0A0F8Y2M6</accession>
<feature type="non-terminal residue" evidence="3">
    <location>
        <position position="1"/>
    </location>
</feature>
<evidence type="ECO:0000313" key="3">
    <source>
        <dbReference type="EMBL" id="KKK67815.1"/>
    </source>
</evidence>